<evidence type="ECO:0000256" key="1">
    <source>
        <dbReference type="ARBA" id="ARBA00022649"/>
    </source>
</evidence>
<keyword evidence="3" id="KW-1185">Reference proteome</keyword>
<dbReference type="InterPro" id="IPR035093">
    <property type="entry name" value="RelE/ParE_toxin_dom_sf"/>
</dbReference>
<dbReference type="SUPFAM" id="SSF143011">
    <property type="entry name" value="RelE-like"/>
    <property type="match status" value="1"/>
</dbReference>
<reference evidence="2 3" key="1">
    <citation type="submission" date="2018-09" db="EMBL/GenBank/DDBJ databases">
        <title>Genome sequencing of strain 6GH32-13.</title>
        <authorList>
            <person name="Weon H.-Y."/>
            <person name="Heo J."/>
            <person name="Kwon S.-W."/>
        </authorList>
    </citation>
    <scope>NUCLEOTIDE SEQUENCE [LARGE SCALE GENOMIC DNA]</scope>
    <source>
        <strain evidence="2 3">5GH32-13</strain>
    </source>
</reference>
<dbReference type="RefSeq" id="WP_119052606.1">
    <property type="nucleotide sequence ID" value="NZ_CP032157.1"/>
</dbReference>
<dbReference type="OrthoDB" id="962256at2"/>
<dbReference type="AlphaFoldDB" id="A0A3B7MTZ8"/>
<dbReference type="InterPro" id="IPR007712">
    <property type="entry name" value="RelE/ParE_toxin"/>
</dbReference>
<proteinExistence type="predicted"/>
<dbReference type="Proteomes" id="UP000263900">
    <property type="component" value="Chromosome"/>
</dbReference>
<dbReference type="EMBL" id="CP032157">
    <property type="protein sequence ID" value="AXY76729.1"/>
    <property type="molecule type" value="Genomic_DNA"/>
</dbReference>
<dbReference type="Gene3D" id="3.30.2310.20">
    <property type="entry name" value="RelE-like"/>
    <property type="match status" value="1"/>
</dbReference>
<name>A0A3B7MTZ8_9BACT</name>
<gene>
    <name evidence="2" type="ORF">D3H65_23235</name>
</gene>
<organism evidence="2 3">
    <name type="scientific">Paraflavitalea soli</name>
    <dbReference type="NCBI Taxonomy" id="2315862"/>
    <lineage>
        <taxon>Bacteria</taxon>
        <taxon>Pseudomonadati</taxon>
        <taxon>Bacteroidota</taxon>
        <taxon>Chitinophagia</taxon>
        <taxon>Chitinophagales</taxon>
        <taxon>Chitinophagaceae</taxon>
        <taxon>Paraflavitalea</taxon>
    </lineage>
</organism>
<evidence type="ECO:0000313" key="2">
    <source>
        <dbReference type="EMBL" id="AXY76729.1"/>
    </source>
</evidence>
<evidence type="ECO:0000313" key="3">
    <source>
        <dbReference type="Proteomes" id="UP000263900"/>
    </source>
</evidence>
<accession>A0A3B7MTZ8</accession>
<protein>
    <submittedName>
        <fullName evidence="2">Type II toxin-antitoxin system RelE/ParE family toxin</fullName>
    </submittedName>
</protein>
<dbReference type="Pfam" id="PF05016">
    <property type="entry name" value="ParE_toxin"/>
    <property type="match status" value="1"/>
</dbReference>
<keyword evidence="1" id="KW-1277">Toxin-antitoxin system</keyword>
<dbReference type="KEGG" id="pseg:D3H65_23235"/>
<sequence>MVKQALIVVIDNSAKRQLKEIYEYIKKDSLQNAEKVSHNILLSIKALLKNPLHHSPDKYRLNNDGSYRAYELYKYRITYHVSAQEIRVIRIRHTKMNPLLY</sequence>